<dbReference type="Proteomes" id="UP000781958">
    <property type="component" value="Unassembled WGS sequence"/>
</dbReference>
<accession>A0ABS4SWZ3</accession>
<keyword evidence="2" id="KW-1185">Reference proteome</keyword>
<gene>
    <name evidence="1" type="ORF">J2851_006896</name>
</gene>
<evidence type="ECO:0000313" key="1">
    <source>
        <dbReference type="EMBL" id="MBP2297077.1"/>
    </source>
</evidence>
<name>A0ABS4SWZ3_9PROT</name>
<sequence>MTTQNKEGHSAKTLICKCGDPDCPGGVPYSEPFSIRVEQVEDYVDEISCYLAVRTSSWQWGGERTDLHDLLSLVWAISLRVREVASVQLVSDTNGFSGIESELYARFLILKQIGEIGGASKRRAYFEALGIQSNLAYELFAEVFGVPASGPLNGDYDGATYKPQPDWVDTVAKQLRLKNAMQYEFRVRAATNWQVLTSVKRGVTVAHIGRAAMARLRAFVAIAPFKHFDGIEYRVFRTSHLVNAVSNKVMQRAERFLRAVEGNRSASPLVLPLDSHAIFLGDQTIVSIEAPCGREAFDAERLLVDQRRQAEADIFLSDAQCTWADKVDDGRFEELIKDLLEVEPGIHRVRQVGATREADDGRDLMAEWTVPPANNIVAGVTQAGAPLNERRHVLVQVKIRGRGVSRSDVINIRDTLEHYYCSGFFLVGFPRLTVPLSDHLLEMRRRGRFWVDWWQQSEVEHRLRRNPDIASRYSDIVRLHRS</sequence>
<dbReference type="EMBL" id="JAGINP010000040">
    <property type="protein sequence ID" value="MBP2297077.1"/>
    <property type="molecule type" value="Genomic_DNA"/>
</dbReference>
<reference evidence="1 2" key="1">
    <citation type="submission" date="2021-03" db="EMBL/GenBank/DDBJ databases">
        <title>Genomic Encyclopedia of Type Strains, Phase III (KMG-III): the genomes of soil and plant-associated and newly described type strains.</title>
        <authorList>
            <person name="Whitman W."/>
        </authorList>
    </citation>
    <scope>NUCLEOTIDE SEQUENCE [LARGE SCALE GENOMIC DNA]</scope>
    <source>
        <strain evidence="1 2">IMMIB AFH-6</strain>
    </source>
</reference>
<protein>
    <recommendedName>
        <fullName evidence="3">Restriction endonuclease</fullName>
    </recommendedName>
</protein>
<dbReference type="RefSeq" id="WP_209773286.1">
    <property type="nucleotide sequence ID" value="NZ_JAGINP010000040.1"/>
</dbReference>
<evidence type="ECO:0000313" key="2">
    <source>
        <dbReference type="Proteomes" id="UP000781958"/>
    </source>
</evidence>
<organism evidence="1 2">
    <name type="scientific">Azospirillum rugosum</name>
    <dbReference type="NCBI Taxonomy" id="416170"/>
    <lineage>
        <taxon>Bacteria</taxon>
        <taxon>Pseudomonadati</taxon>
        <taxon>Pseudomonadota</taxon>
        <taxon>Alphaproteobacteria</taxon>
        <taxon>Rhodospirillales</taxon>
        <taxon>Azospirillaceae</taxon>
        <taxon>Azospirillum</taxon>
    </lineage>
</organism>
<comment type="caution">
    <text evidence="1">The sequence shown here is derived from an EMBL/GenBank/DDBJ whole genome shotgun (WGS) entry which is preliminary data.</text>
</comment>
<proteinExistence type="predicted"/>
<evidence type="ECO:0008006" key="3">
    <source>
        <dbReference type="Google" id="ProtNLM"/>
    </source>
</evidence>